<name>A0AAN6TH87_9PEZI</name>
<dbReference type="RefSeq" id="XP_064671943.1">
    <property type="nucleotide sequence ID" value="XM_064810203.1"/>
</dbReference>
<comment type="caution">
    <text evidence="1">The sequence shown here is derived from an EMBL/GenBank/DDBJ whole genome shotgun (WGS) entry which is preliminary data.</text>
</comment>
<reference evidence="1" key="2">
    <citation type="submission" date="2023-05" db="EMBL/GenBank/DDBJ databases">
        <authorList>
            <consortium name="Lawrence Berkeley National Laboratory"/>
            <person name="Steindorff A."/>
            <person name="Hensen N."/>
            <person name="Bonometti L."/>
            <person name="Westerberg I."/>
            <person name="Brannstrom I.O."/>
            <person name="Guillou S."/>
            <person name="Cros-Aarteil S."/>
            <person name="Calhoun S."/>
            <person name="Haridas S."/>
            <person name="Kuo A."/>
            <person name="Mondo S."/>
            <person name="Pangilinan J."/>
            <person name="Riley R."/>
            <person name="Labutti K."/>
            <person name="Andreopoulos B."/>
            <person name="Lipzen A."/>
            <person name="Chen C."/>
            <person name="Yanf M."/>
            <person name="Daum C."/>
            <person name="Ng V."/>
            <person name="Clum A."/>
            <person name="Ohm R."/>
            <person name="Martin F."/>
            <person name="Silar P."/>
            <person name="Natvig D."/>
            <person name="Lalanne C."/>
            <person name="Gautier V."/>
            <person name="Ament-Velasquez S.L."/>
            <person name="Kruys A."/>
            <person name="Hutchinson M.I."/>
            <person name="Powell A.J."/>
            <person name="Barry K."/>
            <person name="Miller A.N."/>
            <person name="Grigoriev I.V."/>
            <person name="Debuchy R."/>
            <person name="Gladieux P."/>
            <person name="Thoren M.H."/>
            <person name="Johannesson H."/>
        </authorList>
    </citation>
    <scope>NUCLEOTIDE SEQUENCE</scope>
    <source>
        <strain evidence="1">CBS 508.74</strain>
    </source>
</reference>
<dbReference type="GeneID" id="89934328"/>
<evidence type="ECO:0000313" key="1">
    <source>
        <dbReference type="EMBL" id="KAK4114373.1"/>
    </source>
</evidence>
<keyword evidence="2" id="KW-1185">Reference proteome</keyword>
<organism evidence="1 2">
    <name type="scientific">Canariomyces notabilis</name>
    <dbReference type="NCBI Taxonomy" id="2074819"/>
    <lineage>
        <taxon>Eukaryota</taxon>
        <taxon>Fungi</taxon>
        <taxon>Dikarya</taxon>
        <taxon>Ascomycota</taxon>
        <taxon>Pezizomycotina</taxon>
        <taxon>Sordariomycetes</taxon>
        <taxon>Sordariomycetidae</taxon>
        <taxon>Sordariales</taxon>
        <taxon>Chaetomiaceae</taxon>
        <taxon>Canariomyces</taxon>
    </lineage>
</organism>
<proteinExistence type="predicted"/>
<evidence type="ECO:0000313" key="2">
    <source>
        <dbReference type="Proteomes" id="UP001302812"/>
    </source>
</evidence>
<dbReference type="EMBL" id="MU853337">
    <property type="protein sequence ID" value="KAK4114373.1"/>
    <property type="molecule type" value="Genomic_DNA"/>
</dbReference>
<dbReference type="Proteomes" id="UP001302812">
    <property type="component" value="Unassembled WGS sequence"/>
</dbReference>
<dbReference type="AlphaFoldDB" id="A0AAN6TH87"/>
<sequence length="229" mass="24725">MTGWECVREREKWRVLCNMNVDCGGRVPQPVANFCGLPQVQIAPSPDSVSGLRKPGSPAFLVVGPSSTHHPPKRIGVLRRVPAPLFHLQGLLASSILKLKTPEQQVLSSRPLPAGASGSIRSRPQAHPALLVPQSTTAPSSQLSPTSLPTSCDQVIDQPIFAASPSKPGDPRKCTISVSNELLQSTCRFRYPAGWVVVRVPLFLSGRPLCLLFVGEERHACFLGLRSKC</sequence>
<gene>
    <name evidence="1" type="ORF">N656DRAFT_588413</name>
</gene>
<protein>
    <submittedName>
        <fullName evidence="1">Uncharacterized protein</fullName>
    </submittedName>
</protein>
<reference evidence="1" key="1">
    <citation type="journal article" date="2023" name="Mol. Phylogenet. Evol.">
        <title>Genome-scale phylogeny and comparative genomics of the fungal order Sordariales.</title>
        <authorList>
            <person name="Hensen N."/>
            <person name="Bonometti L."/>
            <person name="Westerberg I."/>
            <person name="Brannstrom I.O."/>
            <person name="Guillou S."/>
            <person name="Cros-Aarteil S."/>
            <person name="Calhoun S."/>
            <person name="Haridas S."/>
            <person name="Kuo A."/>
            <person name="Mondo S."/>
            <person name="Pangilinan J."/>
            <person name="Riley R."/>
            <person name="LaButti K."/>
            <person name="Andreopoulos B."/>
            <person name="Lipzen A."/>
            <person name="Chen C."/>
            <person name="Yan M."/>
            <person name="Daum C."/>
            <person name="Ng V."/>
            <person name="Clum A."/>
            <person name="Steindorff A."/>
            <person name="Ohm R.A."/>
            <person name="Martin F."/>
            <person name="Silar P."/>
            <person name="Natvig D.O."/>
            <person name="Lalanne C."/>
            <person name="Gautier V."/>
            <person name="Ament-Velasquez S.L."/>
            <person name="Kruys A."/>
            <person name="Hutchinson M.I."/>
            <person name="Powell A.J."/>
            <person name="Barry K."/>
            <person name="Miller A.N."/>
            <person name="Grigoriev I.V."/>
            <person name="Debuchy R."/>
            <person name="Gladieux P."/>
            <person name="Hiltunen Thoren M."/>
            <person name="Johannesson H."/>
        </authorList>
    </citation>
    <scope>NUCLEOTIDE SEQUENCE</scope>
    <source>
        <strain evidence="1">CBS 508.74</strain>
    </source>
</reference>
<accession>A0AAN6TH87</accession>